<dbReference type="InterPro" id="IPR028090">
    <property type="entry name" value="JAB_dom_prok"/>
</dbReference>
<keyword evidence="7" id="KW-0614">Plasmid</keyword>
<keyword evidence="3" id="KW-0378">Hydrolase</keyword>
<accession>A0A345IN66</accession>
<organism evidence="7 8">
    <name type="scientific">Deinococcus wulumuqiensis</name>
    <dbReference type="NCBI Taxonomy" id="980427"/>
    <lineage>
        <taxon>Bacteria</taxon>
        <taxon>Thermotogati</taxon>
        <taxon>Deinococcota</taxon>
        <taxon>Deinococci</taxon>
        <taxon>Deinococcales</taxon>
        <taxon>Deinococcaceae</taxon>
        <taxon>Deinococcus</taxon>
    </lineage>
</organism>
<evidence type="ECO:0000256" key="5">
    <source>
        <dbReference type="ARBA" id="ARBA00023049"/>
    </source>
</evidence>
<evidence type="ECO:0000256" key="2">
    <source>
        <dbReference type="ARBA" id="ARBA00022723"/>
    </source>
</evidence>
<sequence>MVFQKPNGGRLGVADAALDIMLSYRQQGPTDTEAGGVLIGRFIRDSDDVIVDIATQPMPGDRRRRTSFYRSKRAHQEAIDEAWRTSNGTHTYLGEWHTHPEPNPSPSMTDLQDWRKRIRRDTFHGDTLHFLIVGQNEVGAWEMRGGLYLPYFRPQAIRMQRTPEGED</sequence>
<dbReference type="Pfam" id="PF14464">
    <property type="entry name" value="Prok-JAB"/>
    <property type="match status" value="1"/>
</dbReference>
<dbReference type="Proteomes" id="UP000253744">
    <property type="component" value="Plasmid pDrdI"/>
</dbReference>
<name>A0A345IN66_9DEIO</name>
<dbReference type="SUPFAM" id="SSF102712">
    <property type="entry name" value="JAB1/MPN domain"/>
    <property type="match status" value="1"/>
</dbReference>
<keyword evidence="4" id="KW-0862">Zinc</keyword>
<reference evidence="7 8" key="1">
    <citation type="submission" date="2018-07" db="EMBL/GenBank/DDBJ databases">
        <title>Complete Genome and Methylome Analysis of Deinococcus wulumuqiensis NEB 479.</title>
        <authorList>
            <person name="Fomenkov A."/>
            <person name="Luyten Y."/>
            <person name="Vincze T."/>
            <person name="Anton B.P."/>
            <person name="Clark T."/>
            <person name="Roberts R.J."/>
            <person name="Morgan R.D."/>
        </authorList>
    </citation>
    <scope>NUCLEOTIDE SEQUENCE [LARGE SCALE GENOMIC DNA]</scope>
    <source>
        <strain evidence="7 8">NEB 479</strain>
        <plasmid evidence="8">Plasmid pdrdi</plasmid>
    </source>
</reference>
<dbReference type="KEGG" id="dwu:DVJ83_15710"/>
<protein>
    <recommendedName>
        <fullName evidence="6">JAB domain-containing protein</fullName>
    </recommendedName>
</protein>
<dbReference type="GO" id="GO:0008237">
    <property type="term" value="F:metallopeptidase activity"/>
    <property type="evidence" value="ECO:0007669"/>
    <property type="project" value="UniProtKB-KW"/>
</dbReference>
<dbReference type="EMBL" id="CP031163">
    <property type="protein sequence ID" value="AXH01139.1"/>
    <property type="molecule type" value="Genomic_DNA"/>
</dbReference>
<dbReference type="Gene3D" id="3.40.140.10">
    <property type="entry name" value="Cytidine Deaminase, domain 2"/>
    <property type="match status" value="1"/>
</dbReference>
<evidence type="ECO:0000256" key="3">
    <source>
        <dbReference type="ARBA" id="ARBA00022801"/>
    </source>
</evidence>
<evidence type="ECO:0000256" key="1">
    <source>
        <dbReference type="ARBA" id="ARBA00022670"/>
    </source>
</evidence>
<gene>
    <name evidence="7" type="ORF">DVJ83_15710</name>
</gene>
<evidence type="ECO:0000313" key="8">
    <source>
        <dbReference type="Proteomes" id="UP000253744"/>
    </source>
</evidence>
<evidence type="ECO:0000256" key="4">
    <source>
        <dbReference type="ARBA" id="ARBA00022833"/>
    </source>
</evidence>
<dbReference type="GO" id="GO:0006508">
    <property type="term" value="P:proteolysis"/>
    <property type="evidence" value="ECO:0007669"/>
    <property type="project" value="UniProtKB-KW"/>
</dbReference>
<evidence type="ECO:0000259" key="6">
    <source>
        <dbReference type="Pfam" id="PF14464"/>
    </source>
</evidence>
<keyword evidence="5" id="KW-0482">Metalloprotease</keyword>
<evidence type="ECO:0000313" key="7">
    <source>
        <dbReference type="EMBL" id="AXH01139.1"/>
    </source>
</evidence>
<geneLocation type="plasmid" evidence="8">
    <name>pdrdi</name>
</geneLocation>
<dbReference type="GO" id="GO:0046872">
    <property type="term" value="F:metal ion binding"/>
    <property type="evidence" value="ECO:0007669"/>
    <property type="project" value="UniProtKB-KW"/>
</dbReference>
<proteinExistence type="predicted"/>
<feature type="domain" description="JAB" evidence="6">
    <location>
        <begin position="31"/>
        <end position="142"/>
    </location>
</feature>
<dbReference type="AlphaFoldDB" id="A0A345IN66"/>
<keyword evidence="1" id="KW-0645">Protease</keyword>
<keyword evidence="2" id="KW-0479">Metal-binding</keyword>